<gene>
    <name evidence="2" type="ORF">NWE73_17055</name>
</gene>
<dbReference type="InterPro" id="IPR030392">
    <property type="entry name" value="S74_ICA"/>
</dbReference>
<evidence type="ECO:0000259" key="1">
    <source>
        <dbReference type="PROSITE" id="PS51688"/>
    </source>
</evidence>
<protein>
    <submittedName>
        <fullName evidence="2">Tail fiber domain-containing protein</fullName>
    </submittedName>
</protein>
<dbReference type="PROSITE" id="PS51688">
    <property type="entry name" value="ICA"/>
    <property type="match status" value="1"/>
</dbReference>
<feature type="domain" description="Peptidase S74" evidence="1">
    <location>
        <begin position="1016"/>
        <end position="1112"/>
    </location>
</feature>
<name>A0ABT6DN97_9BACT</name>
<dbReference type="RefSeq" id="WP_277579569.1">
    <property type="nucleotide sequence ID" value="NZ_JANRMI010000006.1"/>
</dbReference>
<keyword evidence="3" id="KW-1185">Reference proteome</keyword>
<organism evidence="2 3">
    <name type="scientific">Bdellovibrio svalbardensis</name>
    <dbReference type="NCBI Taxonomy" id="2972972"/>
    <lineage>
        <taxon>Bacteria</taxon>
        <taxon>Pseudomonadati</taxon>
        <taxon>Bdellovibrionota</taxon>
        <taxon>Bdellovibrionia</taxon>
        <taxon>Bdellovibrionales</taxon>
        <taxon>Pseudobdellovibrionaceae</taxon>
        <taxon>Bdellovibrio</taxon>
    </lineage>
</organism>
<dbReference type="EMBL" id="JANRMI010000006">
    <property type="protein sequence ID" value="MDG0818094.1"/>
    <property type="molecule type" value="Genomic_DNA"/>
</dbReference>
<comment type="caution">
    <text evidence="2">The sequence shown here is derived from an EMBL/GenBank/DDBJ whole genome shotgun (WGS) entry which is preliminary data.</text>
</comment>
<dbReference type="Pfam" id="PF13884">
    <property type="entry name" value="Peptidase_S74"/>
    <property type="match status" value="1"/>
</dbReference>
<sequence>MRLNVLGVLFLLGISLGLSNFGFAAANSLNTLTYQGRIVKTDGSGLENASVSFLFEVTSPNGLCVIYREQVNGINMVGSGGVFDVPIGSGSRQYPATAFTLSQAFSNSQNLTCDGGSIFTPQFDDIRILRVQFHDGSGWKAITPNSEIRSVPYAFNAFNASTLAGRLPTDFVLKSAVSTCSPGQYLTFDGTSFACQNDAGGAGMLSDVNVTAPLTKGGTATIPTIGISVGSGAGTVAAGNDARFGNALRIQNTPVDATAPTSNQVLKFDGSNYVPTTLAISDITSLTTQLNNKINATMFPTSCTAGQSLVFVTPANAFDCYDISITSSQISGTIPGAKISGNIAGNAAGFSGSLSGDVSGTQSATSVDKIKGKALNMAGLADGKVLKWNAGANEWQAVDPATLISGASPSGAAGGDLSGTYPNPSVAKISGSPLLLSSPADKDYLKFNGTNWINAAIAISEITGLQGALDGKVLYSQMPSCTAAQVWTFVSPAGGFICTNIAISGSQISDGTITAAKLDAATVGIWNVNNAAPYFTNSNNMVQIGEGALNSSFTRNSAAFTGPILTLTSRPTNANGDSLIAFQTGATGASTVYRSTFGVNSAGYPELKGGYWSNGASTWYDYSAFTFQPMAQRLAITSNASVGSGLDINSPTYSTGLFHSQKGLSSSSAATGVGGITAENRSNTAGIEPALEVVRVRTDSTSPVTGYGGAMTYILESSTNGTMNRTGQISSVYEVDQTNLTTDVDAALTFSTTQDNTLNEKMRITSTGAVGIGTASPDANLSIAGGMKASAASNGWYTNNEGVLIDYLPGSYGRIMQVTGGGVTRPLVFGVGGNEKMRIDAGGRLGVGVQNPTFPIEALGSIGAQVTTDVSHSVSLMNKTNNYTWSMYQLASNDSISPNGFTMELCPNAACFRPLFINANGVVANSPLNVGDGGTIAVPGGTGISGTALNWGTNAPGYAFQLTNAGTASLSNGMLIYSAATDAATSLFAARSGSTTRFVVKADGNATLSGTLTQSSDIRLKENLQSIQNPLDKVLQLHGLNYDWKPDVSSDRSRQLGLIAQDVEKVFPEAVKTNSQGIKSVAYANLIAPVIEALRELKTVFFAHQLKVERELASVKEENAAMKEYLCKKDPEASFCGKK</sequence>
<reference evidence="2" key="1">
    <citation type="submission" date="2022-08" db="EMBL/GenBank/DDBJ databases">
        <title>Novel Bdellovibrio Species Isolated from Svalbard: Designation Bdellovibrio svalbardensis.</title>
        <authorList>
            <person name="Mitchell R.J."/>
            <person name="Choi S.Y."/>
        </authorList>
    </citation>
    <scope>NUCLEOTIDE SEQUENCE</scope>
    <source>
        <strain evidence="2">PAP01</strain>
    </source>
</reference>
<accession>A0ABT6DN97</accession>
<evidence type="ECO:0000313" key="2">
    <source>
        <dbReference type="EMBL" id="MDG0818094.1"/>
    </source>
</evidence>
<evidence type="ECO:0000313" key="3">
    <source>
        <dbReference type="Proteomes" id="UP001152321"/>
    </source>
</evidence>
<dbReference type="Proteomes" id="UP001152321">
    <property type="component" value="Unassembled WGS sequence"/>
</dbReference>
<proteinExistence type="predicted"/>